<comment type="caution">
    <text evidence="1">The sequence shown here is derived from an EMBL/GenBank/DDBJ whole genome shotgun (WGS) entry which is preliminary data.</text>
</comment>
<keyword evidence="2" id="KW-1185">Reference proteome</keyword>
<dbReference type="AlphaFoldDB" id="A0A4Y2ILC9"/>
<sequence>MLNNVIRILFKLFLSYPEKEYVRRRFRLPDLLTKPILASVSHLTTTPFFSLKPPPKLISICTIPLSPFCPTLPVIPSDLRSGRTLVTIFFLPSTIDNCCLMTEVGRSVP</sequence>
<gene>
    <name evidence="1" type="ORF">AVEN_94588_1</name>
</gene>
<evidence type="ECO:0000313" key="2">
    <source>
        <dbReference type="Proteomes" id="UP000499080"/>
    </source>
</evidence>
<accession>A0A4Y2ILC9</accession>
<name>A0A4Y2ILC9_ARAVE</name>
<organism evidence="1 2">
    <name type="scientific">Araneus ventricosus</name>
    <name type="common">Orbweaver spider</name>
    <name type="synonym">Epeira ventricosa</name>
    <dbReference type="NCBI Taxonomy" id="182803"/>
    <lineage>
        <taxon>Eukaryota</taxon>
        <taxon>Metazoa</taxon>
        <taxon>Ecdysozoa</taxon>
        <taxon>Arthropoda</taxon>
        <taxon>Chelicerata</taxon>
        <taxon>Arachnida</taxon>
        <taxon>Araneae</taxon>
        <taxon>Araneomorphae</taxon>
        <taxon>Entelegynae</taxon>
        <taxon>Araneoidea</taxon>
        <taxon>Araneidae</taxon>
        <taxon>Araneus</taxon>
    </lineage>
</organism>
<dbReference type="Proteomes" id="UP000499080">
    <property type="component" value="Unassembled WGS sequence"/>
</dbReference>
<dbReference type="EMBL" id="BGPR01002766">
    <property type="protein sequence ID" value="GBM78623.1"/>
    <property type="molecule type" value="Genomic_DNA"/>
</dbReference>
<protein>
    <submittedName>
        <fullName evidence="1">Uncharacterized protein</fullName>
    </submittedName>
</protein>
<reference evidence="1 2" key="1">
    <citation type="journal article" date="2019" name="Sci. Rep.">
        <title>Orb-weaving spider Araneus ventricosus genome elucidates the spidroin gene catalogue.</title>
        <authorList>
            <person name="Kono N."/>
            <person name="Nakamura H."/>
            <person name="Ohtoshi R."/>
            <person name="Moran D.A.P."/>
            <person name="Shinohara A."/>
            <person name="Yoshida Y."/>
            <person name="Fujiwara M."/>
            <person name="Mori M."/>
            <person name="Tomita M."/>
            <person name="Arakawa K."/>
        </authorList>
    </citation>
    <scope>NUCLEOTIDE SEQUENCE [LARGE SCALE GENOMIC DNA]</scope>
</reference>
<proteinExistence type="predicted"/>
<evidence type="ECO:0000313" key="1">
    <source>
        <dbReference type="EMBL" id="GBM78623.1"/>
    </source>
</evidence>